<dbReference type="RefSeq" id="WP_364598950.1">
    <property type="nucleotide sequence ID" value="NZ_JBFAQK010000048.1"/>
</dbReference>
<protein>
    <submittedName>
        <fullName evidence="1">Uncharacterized protein</fullName>
    </submittedName>
</protein>
<evidence type="ECO:0000313" key="1">
    <source>
        <dbReference type="EMBL" id="MEV4684267.1"/>
    </source>
</evidence>
<accession>A0ABV3I0E4</accession>
<dbReference type="Proteomes" id="UP001552521">
    <property type="component" value="Unassembled WGS sequence"/>
</dbReference>
<keyword evidence="2" id="KW-1185">Reference proteome</keyword>
<gene>
    <name evidence="1" type="ORF">AB0K36_26255</name>
</gene>
<name>A0ABV3I0E4_9ACTN</name>
<dbReference type="EMBL" id="JBFAQK010000048">
    <property type="protein sequence ID" value="MEV4684267.1"/>
    <property type="molecule type" value="Genomic_DNA"/>
</dbReference>
<sequence>MDIRDVLTDYAKVGGVGILRPGAALDDIAGVLGPPVDADYFPNPKKSWPRTFAYGDVRLEVCRCRRIKQVALSTWTDTVDVPSGQGETRTIAATITFADLKEVLASAGTDWELWELPAVRDQFTVIVGEYPQDVHFTFHVPDPDAPARATLHSVISKDVEHTCLADS</sequence>
<organism evidence="1 2">
    <name type="scientific">Streptomyces kurssanovii</name>
    <dbReference type="NCBI Taxonomy" id="67312"/>
    <lineage>
        <taxon>Bacteria</taxon>
        <taxon>Bacillati</taxon>
        <taxon>Actinomycetota</taxon>
        <taxon>Actinomycetes</taxon>
        <taxon>Kitasatosporales</taxon>
        <taxon>Streptomycetaceae</taxon>
        <taxon>Streptomyces</taxon>
    </lineage>
</organism>
<reference evidence="1 2" key="1">
    <citation type="submission" date="2024-06" db="EMBL/GenBank/DDBJ databases">
        <title>The Natural Products Discovery Center: Release of the First 8490 Sequenced Strains for Exploring Actinobacteria Biosynthetic Diversity.</title>
        <authorList>
            <person name="Kalkreuter E."/>
            <person name="Kautsar S.A."/>
            <person name="Yang D."/>
            <person name="Bader C.D."/>
            <person name="Teijaro C.N."/>
            <person name="Fluegel L."/>
            <person name="Davis C.M."/>
            <person name="Simpson J.R."/>
            <person name="Lauterbach L."/>
            <person name="Steele A.D."/>
            <person name="Gui C."/>
            <person name="Meng S."/>
            <person name="Li G."/>
            <person name="Viehrig K."/>
            <person name="Ye F."/>
            <person name="Su P."/>
            <person name="Kiefer A.F."/>
            <person name="Nichols A."/>
            <person name="Cepeda A.J."/>
            <person name="Yan W."/>
            <person name="Fan B."/>
            <person name="Jiang Y."/>
            <person name="Adhikari A."/>
            <person name="Zheng C.-J."/>
            <person name="Schuster L."/>
            <person name="Cowan T.M."/>
            <person name="Smanski M.J."/>
            <person name="Chevrette M.G."/>
            <person name="De Carvalho L.P.S."/>
            <person name="Shen B."/>
        </authorList>
    </citation>
    <scope>NUCLEOTIDE SEQUENCE [LARGE SCALE GENOMIC DNA]</scope>
    <source>
        <strain evidence="1 2">NPDC049344</strain>
    </source>
</reference>
<comment type="caution">
    <text evidence="1">The sequence shown here is derived from an EMBL/GenBank/DDBJ whole genome shotgun (WGS) entry which is preliminary data.</text>
</comment>
<proteinExistence type="predicted"/>
<evidence type="ECO:0000313" key="2">
    <source>
        <dbReference type="Proteomes" id="UP001552521"/>
    </source>
</evidence>